<evidence type="ECO:0000313" key="2">
    <source>
        <dbReference type="EMBL" id="GFZ05911.1"/>
    </source>
</evidence>
<feature type="chain" id="PRO_5029715141" description="Secreted protein" evidence="1">
    <location>
        <begin position="23"/>
        <end position="109"/>
    </location>
</feature>
<comment type="caution">
    <text evidence="2">The sequence shown here is derived from an EMBL/GenBank/DDBJ whole genome shotgun (WGS) entry which is preliminary data.</text>
</comment>
<organism evidence="2 3">
    <name type="scientific">Actinidia rufa</name>
    <dbReference type="NCBI Taxonomy" id="165716"/>
    <lineage>
        <taxon>Eukaryota</taxon>
        <taxon>Viridiplantae</taxon>
        <taxon>Streptophyta</taxon>
        <taxon>Embryophyta</taxon>
        <taxon>Tracheophyta</taxon>
        <taxon>Spermatophyta</taxon>
        <taxon>Magnoliopsida</taxon>
        <taxon>eudicotyledons</taxon>
        <taxon>Gunneridae</taxon>
        <taxon>Pentapetalae</taxon>
        <taxon>asterids</taxon>
        <taxon>Ericales</taxon>
        <taxon>Actinidiaceae</taxon>
        <taxon>Actinidia</taxon>
    </lineage>
</organism>
<gene>
    <name evidence="2" type="ORF">Acr_18g0000810</name>
</gene>
<name>A0A7J0G543_9ERIC</name>
<reference evidence="2 3" key="1">
    <citation type="submission" date="2019-07" db="EMBL/GenBank/DDBJ databases">
        <title>De Novo Assembly of kiwifruit Actinidia rufa.</title>
        <authorList>
            <person name="Sugita-Konishi S."/>
            <person name="Sato K."/>
            <person name="Mori E."/>
            <person name="Abe Y."/>
            <person name="Kisaki G."/>
            <person name="Hamano K."/>
            <person name="Suezawa K."/>
            <person name="Otani M."/>
            <person name="Fukuda T."/>
            <person name="Manabe T."/>
            <person name="Gomi K."/>
            <person name="Tabuchi M."/>
            <person name="Akimitsu K."/>
            <person name="Kataoka I."/>
        </authorList>
    </citation>
    <scope>NUCLEOTIDE SEQUENCE [LARGE SCALE GENOMIC DNA]</scope>
    <source>
        <strain evidence="3">cv. Fuchu</strain>
    </source>
</reference>
<dbReference type="AlphaFoldDB" id="A0A7J0G543"/>
<dbReference type="EMBL" id="BJWL01000018">
    <property type="protein sequence ID" value="GFZ05911.1"/>
    <property type="molecule type" value="Genomic_DNA"/>
</dbReference>
<protein>
    <recommendedName>
        <fullName evidence="4">Secreted protein</fullName>
    </recommendedName>
</protein>
<evidence type="ECO:0000313" key="3">
    <source>
        <dbReference type="Proteomes" id="UP000585474"/>
    </source>
</evidence>
<feature type="signal peptide" evidence="1">
    <location>
        <begin position="1"/>
        <end position="22"/>
    </location>
</feature>
<keyword evidence="1" id="KW-0732">Signal</keyword>
<proteinExistence type="predicted"/>
<accession>A0A7J0G543</accession>
<dbReference type="Proteomes" id="UP000585474">
    <property type="component" value="Unassembled WGS sequence"/>
</dbReference>
<evidence type="ECO:0000256" key="1">
    <source>
        <dbReference type="SAM" id="SignalP"/>
    </source>
</evidence>
<evidence type="ECO:0008006" key="4">
    <source>
        <dbReference type="Google" id="ProtNLM"/>
    </source>
</evidence>
<keyword evidence="3" id="KW-1185">Reference proteome</keyword>
<sequence>MSWWCFGVVSGINGGWLVVSEASQSFDLLLVQLWRWYHWFCFVKIKPTAPPTIDLCVSGAWCSQAWLLSRSRLGGCVHSLEYLVFGCSVDGPECGSSSVGPLWAGPSSD</sequence>